<dbReference type="InterPro" id="IPR042094">
    <property type="entry name" value="T2SS_GspF_sf"/>
</dbReference>
<keyword evidence="4 7" id="KW-0812">Transmembrane</keyword>
<dbReference type="Gene3D" id="1.20.81.30">
    <property type="entry name" value="Type II secretion system (T2SS), domain F"/>
    <property type="match status" value="1"/>
</dbReference>
<evidence type="ECO:0000256" key="2">
    <source>
        <dbReference type="ARBA" id="ARBA00005745"/>
    </source>
</evidence>
<gene>
    <name evidence="9" type="ORF">WT27_13440</name>
</gene>
<name>A0A119AP88_9BURK</name>
<dbReference type="PANTHER" id="PTHR30012:SF0">
    <property type="entry name" value="TYPE II SECRETION SYSTEM PROTEIN F-RELATED"/>
    <property type="match status" value="1"/>
</dbReference>
<dbReference type="PANTHER" id="PTHR30012">
    <property type="entry name" value="GENERAL SECRETION PATHWAY PROTEIN"/>
    <property type="match status" value="1"/>
</dbReference>
<comment type="similarity">
    <text evidence="2">Belongs to the GSP F family.</text>
</comment>
<dbReference type="Pfam" id="PF00482">
    <property type="entry name" value="T2SSF"/>
    <property type="match status" value="1"/>
</dbReference>
<proteinExistence type="inferred from homology"/>
<organism evidence="9 10">
    <name type="scientific">Burkholderia territorii</name>
    <dbReference type="NCBI Taxonomy" id="1503055"/>
    <lineage>
        <taxon>Bacteria</taxon>
        <taxon>Pseudomonadati</taxon>
        <taxon>Pseudomonadota</taxon>
        <taxon>Betaproteobacteria</taxon>
        <taxon>Burkholderiales</taxon>
        <taxon>Burkholderiaceae</taxon>
        <taxon>Burkholderia</taxon>
        <taxon>Burkholderia cepacia complex</taxon>
    </lineage>
</organism>
<dbReference type="RefSeq" id="WP_060108244.1">
    <property type="nucleotide sequence ID" value="NZ_LPEQ01000113.1"/>
</dbReference>
<evidence type="ECO:0000256" key="4">
    <source>
        <dbReference type="ARBA" id="ARBA00022692"/>
    </source>
</evidence>
<evidence type="ECO:0000313" key="10">
    <source>
        <dbReference type="Proteomes" id="UP000062317"/>
    </source>
</evidence>
<keyword evidence="6 7" id="KW-0472">Membrane</keyword>
<feature type="transmembrane region" description="Helical" evidence="7">
    <location>
        <begin position="308"/>
        <end position="330"/>
    </location>
</feature>
<evidence type="ECO:0000256" key="1">
    <source>
        <dbReference type="ARBA" id="ARBA00004651"/>
    </source>
</evidence>
<feature type="transmembrane region" description="Helical" evidence="7">
    <location>
        <begin position="164"/>
        <end position="184"/>
    </location>
</feature>
<evidence type="ECO:0000259" key="8">
    <source>
        <dbReference type="Pfam" id="PF00482"/>
    </source>
</evidence>
<dbReference type="EMBL" id="LPEQ01000113">
    <property type="protein sequence ID" value="KVV40923.1"/>
    <property type="molecule type" value="Genomic_DNA"/>
</dbReference>
<comment type="caution">
    <text evidence="9">The sequence shown here is derived from an EMBL/GenBank/DDBJ whole genome shotgun (WGS) entry which is preliminary data.</text>
</comment>
<evidence type="ECO:0000256" key="6">
    <source>
        <dbReference type="ARBA" id="ARBA00023136"/>
    </source>
</evidence>
<keyword evidence="10" id="KW-1185">Reference proteome</keyword>
<reference evidence="9 10" key="1">
    <citation type="submission" date="2015-11" db="EMBL/GenBank/DDBJ databases">
        <title>Expanding the genomic diversity of Burkholderia species for the development of highly accurate diagnostics.</title>
        <authorList>
            <person name="Sahl J."/>
            <person name="Keim P."/>
            <person name="Wagner D."/>
        </authorList>
    </citation>
    <scope>NUCLEOTIDE SEQUENCE [LARGE SCALE GENOMIC DNA]</scope>
    <source>
        <strain evidence="9 10">MSMB1301WGS</strain>
    </source>
</reference>
<evidence type="ECO:0000256" key="7">
    <source>
        <dbReference type="SAM" id="Phobius"/>
    </source>
</evidence>
<evidence type="ECO:0000313" key="9">
    <source>
        <dbReference type="EMBL" id="KVV40923.1"/>
    </source>
</evidence>
<sequence length="348" mass="38656">MAFTISWGLRKQFYQQVSSQLDNGLTITAVLGDFRARLLRRKRTKAAERFDAIHRRVADGDMLTTSLGSSLSALERSVLSSGEQAGALSRSMRLVLEVRAMTDRLTNQLRSSFFAPSVYLVSLYVVLYIIGDYIVPQFTAAVPIEKWTGWAYVMYQMGQLAVGWAMPLLFGSLMLAIGWTIWALPRWTHPSRAFFDRHIFPFTVYREVQGFAWLLSFVALLRAGVPDTVALKGQIASASPWLATRLRPILTGLEIHGLDMAAAMRRSGLQFPSLDLIDEIGAYVGFENFAEKIEAVSREYAQTLERKLLFKGALISAIFSAVTFFAFVVLQLGANAISSILTTSMGAA</sequence>
<evidence type="ECO:0000256" key="5">
    <source>
        <dbReference type="ARBA" id="ARBA00022989"/>
    </source>
</evidence>
<feature type="transmembrane region" description="Helical" evidence="7">
    <location>
        <begin position="113"/>
        <end position="131"/>
    </location>
</feature>
<evidence type="ECO:0000256" key="3">
    <source>
        <dbReference type="ARBA" id="ARBA00022475"/>
    </source>
</evidence>
<accession>A0A119AP88</accession>
<feature type="domain" description="Type II secretion system protein GspF" evidence="8">
    <location>
        <begin position="13"/>
        <end position="133"/>
    </location>
</feature>
<dbReference type="InterPro" id="IPR003004">
    <property type="entry name" value="GspF/PilC"/>
</dbReference>
<dbReference type="InterPro" id="IPR018076">
    <property type="entry name" value="T2SS_GspF_dom"/>
</dbReference>
<keyword evidence="5 7" id="KW-1133">Transmembrane helix</keyword>
<dbReference type="Proteomes" id="UP000062317">
    <property type="component" value="Unassembled WGS sequence"/>
</dbReference>
<comment type="subcellular location">
    <subcellularLocation>
        <location evidence="1">Cell membrane</location>
        <topology evidence="1">Multi-pass membrane protein</topology>
    </subcellularLocation>
</comment>
<protein>
    <submittedName>
        <fullName evidence="9">Type II secretion system protein</fullName>
    </submittedName>
</protein>
<keyword evidence="3" id="KW-1003">Cell membrane</keyword>
<dbReference type="AlphaFoldDB" id="A0A119AP88"/>
<dbReference type="GO" id="GO:0005886">
    <property type="term" value="C:plasma membrane"/>
    <property type="evidence" value="ECO:0007669"/>
    <property type="project" value="UniProtKB-SubCell"/>
</dbReference>